<dbReference type="GeneID" id="25339612"/>
<keyword evidence="2" id="KW-1185">Reference proteome</keyword>
<evidence type="ECO:0000313" key="1">
    <source>
        <dbReference type="EMBL" id="CDJ59215.1"/>
    </source>
</evidence>
<name>U6MC19_EIMMA</name>
<gene>
    <name evidence="1" type="ORF">EMWEY_00056260</name>
</gene>
<accession>U6MC19</accession>
<dbReference type="Proteomes" id="UP000030763">
    <property type="component" value="Unassembled WGS sequence"/>
</dbReference>
<protein>
    <submittedName>
        <fullName evidence="1">Uncharacterized protein</fullName>
    </submittedName>
</protein>
<proteinExistence type="predicted"/>
<reference evidence="1" key="2">
    <citation type="submission" date="2013-10" db="EMBL/GenBank/DDBJ databases">
        <authorList>
            <person name="Aslett M."/>
        </authorList>
    </citation>
    <scope>NUCLEOTIDE SEQUENCE [LARGE SCALE GENOMIC DNA]</scope>
    <source>
        <strain evidence="1">Weybridge</strain>
    </source>
</reference>
<organism evidence="1 2">
    <name type="scientific">Eimeria maxima</name>
    <name type="common">Coccidian parasite</name>
    <dbReference type="NCBI Taxonomy" id="5804"/>
    <lineage>
        <taxon>Eukaryota</taxon>
        <taxon>Sar</taxon>
        <taxon>Alveolata</taxon>
        <taxon>Apicomplexa</taxon>
        <taxon>Conoidasida</taxon>
        <taxon>Coccidia</taxon>
        <taxon>Eucoccidiorida</taxon>
        <taxon>Eimeriorina</taxon>
        <taxon>Eimeriidae</taxon>
        <taxon>Eimeria</taxon>
    </lineage>
</organism>
<dbReference type="EMBL" id="HG720194">
    <property type="protein sequence ID" value="CDJ59215.1"/>
    <property type="molecule type" value="Genomic_DNA"/>
</dbReference>
<dbReference type="VEuPathDB" id="ToxoDB:EMWEY_00056260"/>
<dbReference type="AlphaFoldDB" id="U6MC19"/>
<dbReference type="RefSeq" id="XP_013335863.1">
    <property type="nucleotide sequence ID" value="XM_013480409.1"/>
</dbReference>
<sequence length="192" mass="21013">MFVCLWTWEIVVVGMEWVRLVYRRGIERRPVLCCVAIGHCVVMGGTLRCLVLPGFATGPASVRVCVCVRGMVEEDTVGVEWRCVLECEAGLRFCGDGASEGMLNCEYMEGQLEERGSISKRAAWQGAASVSEWILDIIVVWMDIREDGNVDYETRWGGSGVWLGVCLCGMGVENVRQDGFGSCVGEACLLGG</sequence>
<reference evidence="1" key="1">
    <citation type="submission" date="2013-10" db="EMBL/GenBank/DDBJ databases">
        <title>Genomic analysis of the causative agents of coccidiosis in chickens.</title>
        <authorList>
            <person name="Reid A.J."/>
            <person name="Blake D."/>
            <person name="Billington K."/>
            <person name="Browne H."/>
            <person name="Dunn M."/>
            <person name="Hung S."/>
            <person name="Kawahara F."/>
            <person name="Miranda-Saavedra D."/>
            <person name="Mourier T."/>
            <person name="Nagra H."/>
            <person name="Otto T.D."/>
            <person name="Rawlings N."/>
            <person name="Sanchez A."/>
            <person name="Sanders M."/>
            <person name="Subramaniam C."/>
            <person name="Tay Y."/>
            <person name="Dear P."/>
            <person name="Doerig C."/>
            <person name="Gruber A."/>
            <person name="Parkinson J."/>
            <person name="Shirley M."/>
            <person name="Wan K.L."/>
            <person name="Berriman M."/>
            <person name="Tomley F."/>
            <person name="Pain A."/>
        </authorList>
    </citation>
    <scope>NUCLEOTIDE SEQUENCE [LARGE SCALE GENOMIC DNA]</scope>
    <source>
        <strain evidence="1">Weybridge</strain>
    </source>
</reference>
<evidence type="ECO:0000313" key="2">
    <source>
        <dbReference type="Proteomes" id="UP000030763"/>
    </source>
</evidence>